<dbReference type="InterPro" id="IPR036388">
    <property type="entry name" value="WH-like_DNA-bd_sf"/>
</dbReference>
<sequence>MTALPPTAPLREGMTIDGDWGRIEVIETPGHMANHLSFVWRGALFSGDLVMGWSTSLVSPPDGDMTTFMASVARLTGRTDRIYYPGHGDPVTEPQARAAALLAHRRARESQILTALQKAGPATATEIAQAVYTDVDPALMPAAARNVLAHLIDLDERNLARALDAPSADMRFEAISP</sequence>
<dbReference type="PANTHER" id="PTHR23131:SF0">
    <property type="entry name" value="ENDORIBONUCLEASE LACTB2"/>
    <property type="match status" value="1"/>
</dbReference>
<gene>
    <name evidence="2" type="ORF">roselon_03162</name>
</gene>
<dbReference type="Gene3D" id="1.10.10.10">
    <property type="entry name" value="Winged helix-like DNA-binding domain superfamily/Winged helix DNA-binding domain"/>
    <property type="match status" value="1"/>
</dbReference>
<proteinExistence type="predicted"/>
<dbReference type="InterPro" id="IPR041516">
    <property type="entry name" value="LACTB2_WH"/>
</dbReference>
<dbReference type="SUPFAM" id="SSF56281">
    <property type="entry name" value="Metallo-hydrolase/oxidoreductase"/>
    <property type="match status" value="1"/>
</dbReference>
<dbReference type="EMBL" id="CP004372">
    <property type="protein sequence ID" value="AHM05428.1"/>
    <property type="molecule type" value="Genomic_DNA"/>
</dbReference>
<accession>W8RVY4</accession>
<dbReference type="Gene3D" id="3.60.15.10">
    <property type="entry name" value="Ribonuclease Z/Hydroxyacylglutathione hydrolase-like"/>
    <property type="match status" value="1"/>
</dbReference>
<evidence type="ECO:0000313" key="3">
    <source>
        <dbReference type="Proteomes" id="UP000019593"/>
    </source>
</evidence>
<dbReference type="PATRIC" id="fig|1294273.3.peg.3121"/>
<evidence type="ECO:0000313" key="2">
    <source>
        <dbReference type="EMBL" id="AHM05428.1"/>
    </source>
</evidence>
<feature type="domain" description="LACTB2 winged helix" evidence="1">
    <location>
        <begin position="123"/>
        <end position="163"/>
    </location>
</feature>
<dbReference type="STRING" id="1294273.roselon_03162"/>
<protein>
    <submittedName>
        <fullName evidence="2">Metallo-beta-lactamase family protein</fullName>
    </submittedName>
</protein>
<dbReference type="eggNOG" id="COG0491">
    <property type="taxonomic scope" value="Bacteria"/>
</dbReference>
<dbReference type="Pfam" id="PF17778">
    <property type="entry name" value="WHD_BLACT"/>
    <property type="match status" value="1"/>
</dbReference>
<dbReference type="KEGG" id="red:roselon_03162"/>
<dbReference type="InterPro" id="IPR050662">
    <property type="entry name" value="Sec-metab_biosynth-thioest"/>
</dbReference>
<dbReference type="AlphaFoldDB" id="W8RVY4"/>
<evidence type="ECO:0000259" key="1">
    <source>
        <dbReference type="Pfam" id="PF17778"/>
    </source>
</evidence>
<dbReference type="Proteomes" id="UP000019593">
    <property type="component" value="Chromosome"/>
</dbReference>
<dbReference type="HOGENOM" id="CLU_1516795_0_0_5"/>
<name>W8RVY4_9RHOB</name>
<dbReference type="PANTHER" id="PTHR23131">
    <property type="entry name" value="ENDORIBONUCLEASE LACTB2"/>
    <property type="match status" value="1"/>
</dbReference>
<reference evidence="2 3" key="1">
    <citation type="submission" date="2013-03" db="EMBL/GenBank/DDBJ databases">
        <authorList>
            <person name="Fiebig A."/>
            <person name="Goeker M."/>
            <person name="Klenk H.-P.P."/>
        </authorList>
    </citation>
    <scope>NUCLEOTIDE SEQUENCE [LARGE SCALE GENOMIC DNA]</scope>
    <source>
        <strain evidence="3">DSM 19469</strain>
    </source>
</reference>
<dbReference type="InterPro" id="IPR036866">
    <property type="entry name" value="RibonucZ/Hydroxyglut_hydro"/>
</dbReference>
<organism evidence="2 3">
    <name type="scientific">Roseicyclus elongatus DSM 19469</name>
    <dbReference type="NCBI Taxonomy" id="1294273"/>
    <lineage>
        <taxon>Bacteria</taxon>
        <taxon>Pseudomonadati</taxon>
        <taxon>Pseudomonadota</taxon>
        <taxon>Alphaproteobacteria</taxon>
        <taxon>Rhodobacterales</taxon>
        <taxon>Roseobacteraceae</taxon>
        <taxon>Roseicyclus</taxon>
    </lineage>
</organism>
<keyword evidence="3" id="KW-1185">Reference proteome</keyword>